<dbReference type="EMBL" id="LILC01000013">
    <property type="protein sequence ID" value="KOO46311.1"/>
    <property type="molecule type" value="Genomic_DNA"/>
</dbReference>
<dbReference type="OrthoDB" id="2382149at2"/>
<dbReference type="STRING" id="284581.AMD01_10710"/>
<proteinExistence type="inferred from homology"/>
<dbReference type="PANTHER" id="PTHR37808">
    <property type="entry name" value="SPORE GERMINATION PROTEIN-LIKE PROTEIN YDZR-RELATED"/>
    <property type="match status" value="1"/>
</dbReference>
<accession>A0A0M0L5G1</accession>
<dbReference type="Pfam" id="PF10676">
    <property type="entry name" value="gerPA"/>
    <property type="match status" value="1"/>
</dbReference>
<evidence type="ECO:0000256" key="1">
    <source>
        <dbReference type="ARBA" id="ARBA00008103"/>
    </source>
</evidence>
<dbReference type="InterPro" id="IPR019618">
    <property type="entry name" value="Spore_germination_GerPA"/>
</dbReference>
<keyword evidence="3" id="KW-1185">Reference proteome</keyword>
<protein>
    <recommendedName>
        <fullName evidence="4">Spore germination protein</fullName>
    </recommendedName>
</protein>
<gene>
    <name evidence="2" type="ORF">AMD01_10710</name>
</gene>
<dbReference type="PATRIC" id="fig|284581.3.peg.2242"/>
<dbReference type="AlphaFoldDB" id="A0A0M0L5G1"/>
<evidence type="ECO:0000313" key="3">
    <source>
        <dbReference type="Proteomes" id="UP000037558"/>
    </source>
</evidence>
<reference evidence="3" key="1">
    <citation type="submission" date="2015-08" db="EMBL/GenBank/DDBJ databases">
        <title>Fjat-14210 dsm16467.</title>
        <authorList>
            <person name="Liu B."/>
            <person name="Wang J."/>
            <person name="Zhu Y."/>
            <person name="Liu G."/>
            <person name="Chen Q."/>
            <person name="Chen Z."/>
            <person name="Lan J."/>
            <person name="Che J."/>
            <person name="Ge C."/>
            <person name="Shi H."/>
            <person name="Pan Z."/>
            <person name="Liu X."/>
        </authorList>
    </citation>
    <scope>NUCLEOTIDE SEQUENCE [LARGE SCALE GENOMIC DNA]</scope>
    <source>
        <strain evidence="3">DSM 16467</strain>
    </source>
</reference>
<dbReference type="RefSeq" id="WP_053401389.1">
    <property type="nucleotide sequence ID" value="NZ_JAUKEN010000001.1"/>
</dbReference>
<dbReference type="Proteomes" id="UP000037558">
    <property type="component" value="Unassembled WGS sequence"/>
</dbReference>
<dbReference type="PANTHER" id="PTHR37808:SF1">
    <property type="entry name" value="SPORE GERMINATION PROTEIN-LIKE PROTEIN YDZR"/>
    <property type="match status" value="1"/>
</dbReference>
<evidence type="ECO:0000313" key="2">
    <source>
        <dbReference type="EMBL" id="KOO46311.1"/>
    </source>
</evidence>
<organism evidence="2 3">
    <name type="scientific">Priestia koreensis</name>
    <dbReference type="NCBI Taxonomy" id="284581"/>
    <lineage>
        <taxon>Bacteria</taxon>
        <taxon>Bacillati</taxon>
        <taxon>Bacillota</taxon>
        <taxon>Bacilli</taxon>
        <taxon>Bacillales</taxon>
        <taxon>Bacillaceae</taxon>
        <taxon>Priestia</taxon>
    </lineage>
</organism>
<evidence type="ECO:0008006" key="4">
    <source>
        <dbReference type="Google" id="ProtNLM"/>
    </source>
</evidence>
<name>A0A0M0L5G1_9BACI</name>
<comment type="caution">
    <text evidence="2">The sequence shown here is derived from an EMBL/GenBank/DDBJ whole genome shotgun (WGS) entry which is preliminary data.</text>
</comment>
<sequence length="74" mass="7680">MPAIVGAVTIQSIDAGTAGAQFGDIFKLSPKVSAKTHAGSGSFNTGNFMDITTKRSNTNTLDMDVNDQGNFLNA</sequence>
<comment type="similarity">
    <text evidence="1">Belongs to the GerPA/GerPF family.</text>
</comment>